<gene>
    <name evidence="3" type="ORF">ACEZDE_17980</name>
</gene>
<dbReference type="RefSeq" id="WP_380537303.1">
    <property type="nucleotide sequence ID" value="NZ_JBHFAB010000012.1"/>
</dbReference>
<evidence type="ECO:0000256" key="1">
    <source>
        <dbReference type="PROSITE-ProRule" id="PRU01251"/>
    </source>
</evidence>
<dbReference type="SUPFAM" id="SSF81923">
    <property type="entry name" value="Double Clp-N motif"/>
    <property type="match status" value="2"/>
</dbReference>
<reference evidence="3 4" key="1">
    <citation type="submission" date="2024-09" db="EMBL/GenBank/DDBJ databases">
        <authorList>
            <person name="Lee S.D."/>
        </authorList>
    </citation>
    <scope>NUCLEOTIDE SEQUENCE [LARGE SCALE GENOMIC DNA]</scope>
    <source>
        <strain evidence="3 4">N8-3</strain>
    </source>
</reference>
<dbReference type="EMBL" id="JBHFAB010000012">
    <property type="protein sequence ID" value="MFC1418509.1"/>
    <property type="molecule type" value="Genomic_DNA"/>
</dbReference>
<name>A0ABV6VXK8_9ACTN</name>
<evidence type="ECO:0000313" key="3">
    <source>
        <dbReference type="EMBL" id="MFC1418509.1"/>
    </source>
</evidence>
<dbReference type="Gene3D" id="1.10.1780.10">
    <property type="entry name" value="Clp, N-terminal domain"/>
    <property type="match status" value="2"/>
</dbReference>
<keyword evidence="4" id="KW-1185">Reference proteome</keyword>
<proteinExistence type="predicted"/>
<sequence>MFERFTQAARSTVVAATEEARGMRHDFVGTEHLLLGLLHQPDSPGVAVLVRHGLDLDTAGAAVQRLLRVGGEELDGDALGAIGIDLDAVTERVEAAFGAGALSRPSGAAGRGRARTRTPFTERAKRSLALSLRAAQGRKDDHLGPGHLLLGLIREGGGLARVVLREHGLDLAELERAVEAAPI</sequence>
<feature type="domain" description="Clp R" evidence="2">
    <location>
        <begin position="2"/>
        <end position="183"/>
    </location>
</feature>
<dbReference type="InterPro" id="IPR036628">
    <property type="entry name" value="Clp_N_dom_sf"/>
</dbReference>
<keyword evidence="1" id="KW-0677">Repeat</keyword>
<keyword evidence="3" id="KW-0378">Hydrolase</keyword>
<organism evidence="3 4">
    <name type="scientific">Streptacidiphilus cavernicola</name>
    <dbReference type="NCBI Taxonomy" id="3342716"/>
    <lineage>
        <taxon>Bacteria</taxon>
        <taxon>Bacillati</taxon>
        <taxon>Actinomycetota</taxon>
        <taxon>Actinomycetes</taxon>
        <taxon>Kitasatosporales</taxon>
        <taxon>Streptomycetaceae</taxon>
        <taxon>Streptacidiphilus</taxon>
    </lineage>
</organism>
<dbReference type="Pfam" id="PF02861">
    <property type="entry name" value="Clp_N"/>
    <property type="match status" value="2"/>
</dbReference>
<dbReference type="Proteomes" id="UP001592531">
    <property type="component" value="Unassembled WGS sequence"/>
</dbReference>
<evidence type="ECO:0000313" key="4">
    <source>
        <dbReference type="Proteomes" id="UP001592531"/>
    </source>
</evidence>
<dbReference type="GO" id="GO:0006508">
    <property type="term" value="P:proteolysis"/>
    <property type="evidence" value="ECO:0007669"/>
    <property type="project" value="UniProtKB-KW"/>
</dbReference>
<dbReference type="InterPro" id="IPR004176">
    <property type="entry name" value="Clp_R_N"/>
</dbReference>
<dbReference type="PROSITE" id="PS51903">
    <property type="entry name" value="CLP_R"/>
    <property type="match status" value="1"/>
</dbReference>
<accession>A0ABV6VXK8</accession>
<comment type="caution">
    <text evidence="3">The sequence shown here is derived from an EMBL/GenBank/DDBJ whole genome shotgun (WGS) entry which is preliminary data.</text>
</comment>
<keyword evidence="3" id="KW-0645">Protease</keyword>
<protein>
    <submittedName>
        <fullName evidence="3">Clp protease N-terminal domain-containing protein</fullName>
    </submittedName>
</protein>
<dbReference type="GO" id="GO:0008233">
    <property type="term" value="F:peptidase activity"/>
    <property type="evidence" value="ECO:0007669"/>
    <property type="project" value="UniProtKB-KW"/>
</dbReference>
<evidence type="ECO:0000259" key="2">
    <source>
        <dbReference type="PROSITE" id="PS51903"/>
    </source>
</evidence>